<dbReference type="RefSeq" id="WP_211294956.1">
    <property type="nucleotide sequence ID" value="NZ_LYMM01000014.1"/>
</dbReference>
<evidence type="ECO:0000313" key="1">
    <source>
        <dbReference type="EMBL" id="PNU06075.1"/>
    </source>
</evidence>
<accession>A0A2K2G4W3</accession>
<keyword evidence="2" id="KW-1185">Reference proteome</keyword>
<dbReference type="EMBL" id="LYMM01000014">
    <property type="protein sequence ID" value="PNU06075.1"/>
    <property type="molecule type" value="Genomic_DNA"/>
</dbReference>
<evidence type="ECO:0008006" key="3">
    <source>
        <dbReference type="Google" id="ProtNLM"/>
    </source>
</evidence>
<dbReference type="AlphaFoldDB" id="A0A2K2G4W3"/>
<reference evidence="1 2" key="1">
    <citation type="submission" date="2016-05" db="EMBL/GenBank/DDBJ databases">
        <title>Complete genome sequence of Novosphingobium guangzhouense SA925(T).</title>
        <authorList>
            <person name="Sha S."/>
        </authorList>
    </citation>
    <scope>NUCLEOTIDE SEQUENCE [LARGE SCALE GENOMIC DNA]</scope>
    <source>
        <strain evidence="1 2">SA925</strain>
    </source>
</reference>
<dbReference type="Gene3D" id="3.40.50.620">
    <property type="entry name" value="HUPs"/>
    <property type="match status" value="1"/>
</dbReference>
<evidence type="ECO:0000313" key="2">
    <source>
        <dbReference type="Proteomes" id="UP000236327"/>
    </source>
</evidence>
<sequence length="307" mass="35280">MTMPSANHPVVAAWGMGVNSTAMIIEWVARGRRLDAVLTADTGAEKPQSYDYLPIFKKWMDDRGIFHHIVRYEPRKFKHWPPYFTILENCLTNSTLPSASFGRKSCSVKWKMQPQDLWVSKWQLAKNIWQVGGKVVKLIGYDASPADSRRYANREGIVDARYDYLYPLLHEWHWDRDACIRRIEAEGLPVPPKSSCVICAHMRSEEVAQLPRWVLRLIVLVEARAAPRLRNVEGLWRRATKARPGSMTMFIRQRGLLDPDEIDAIVAGAPVDLIDFQRVAAAIPVDRRPHIREWIDRFNEGVDKLAA</sequence>
<protein>
    <recommendedName>
        <fullName evidence="3">Phosphoadenosine phosphosulphate reductase domain-containing protein</fullName>
    </recommendedName>
</protein>
<comment type="caution">
    <text evidence="1">The sequence shown here is derived from an EMBL/GenBank/DDBJ whole genome shotgun (WGS) entry which is preliminary data.</text>
</comment>
<dbReference type="Proteomes" id="UP000236327">
    <property type="component" value="Unassembled WGS sequence"/>
</dbReference>
<dbReference type="InterPro" id="IPR014729">
    <property type="entry name" value="Rossmann-like_a/b/a_fold"/>
</dbReference>
<proteinExistence type="predicted"/>
<gene>
    <name evidence="1" type="ORF">A8V01_13535</name>
</gene>
<name>A0A2K2G4W3_9SPHN</name>
<organism evidence="1 2">
    <name type="scientific">Novosphingobium guangzhouense</name>
    <dbReference type="NCBI Taxonomy" id="1850347"/>
    <lineage>
        <taxon>Bacteria</taxon>
        <taxon>Pseudomonadati</taxon>
        <taxon>Pseudomonadota</taxon>
        <taxon>Alphaproteobacteria</taxon>
        <taxon>Sphingomonadales</taxon>
        <taxon>Sphingomonadaceae</taxon>
        <taxon>Novosphingobium</taxon>
    </lineage>
</organism>